<keyword evidence="3" id="KW-1185">Reference proteome</keyword>
<dbReference type="AlphaFoldDB" id="A0A8J2HMD1"/>
<comment type="caution">
    <text evidence="2">The sequence shown here is derived from an EMBL/GenBank/DDBJ whole genome shotgun (WGS) entry which is preliminary data.</text>
</comment>
<reference evidence="2" key="1">
    <citation type="submission" date="2021-04" db="EMBL/GenBank/DDBJ databases">
        <authorList>
            <person name="Chebbi M.A.C M."/>
        </authorList>
    </citation>
    <scope>NUCLEOTIDE SEQUENCE</scope>
</reference>
<protein>
    <submittedName>
        <fullName evidence="2">Uncharacterized protein</fullName>
    </submittedName>
</protein>
<feature type="region of interest" description="Disordered" evidence="1">
    <location>
        <begin position="69"/>
        <end position="105"/>
    </location>
</feature>
<evidence type="ECO:0000313" key="2">
    <source>
        <dbReference type="EMBL" id="CAG5103033.1"/>
    </source>
</evidence>
<evidence type="ECO:0000313" key="3">
    <source>
        <dbReference type="Proteomes" id="UP000786811"/>
    </source>
</evidence>
<name>A0A8J2HMD1_COTCN</name>
<organism evidence="2 3">
    <name type="scientific">Cotesia congregata</name>
    <name type="common">Parasitoid wasp</name>
    <name type="synonym">Apanteles congregatus</name>
    <dbReference type="NCBI Taxonomy" id="51543"/>
    <lineage>
        <taxon>Eukaryota</taxon>
        <taxon>Metazoa</taxon>
        <taxon>Ecdysozoa</taxon>
        <taxon>Arthropoda</taxon>
        <taxon>Hexapoda</taxon>
        <taxon>Insecta</taxon>
        <taxon>Pterygota</taxon>
        <taxon>Neoptera</taxon>
        <taxon>Endopterygota</taxon>
        <taxon>Hymenoptera</taxon>
        <taxon>Apocrita</taxon>
        <taxon>Ichneumonoidea</taxon>
        <taxon>Braconidae</taxon>
        <taxon>Microgastrinae</taxon>
        <taxon>Cotesia</taxon>
    </lineage>
</organism>
<evidence type="ECO:0000256" key="1">
    <source>
        <dbReference type="SAM" id="MobiDB-lite"/>
    </source>
</evidence>
<accession>A0A8J2HMD1</accession>
<proteinExistence type="predicted"/>
<dbReference type="Proteomes" id="UP000786811">
    <property type="component" value="Unassembled WGS sequence"/>
</dbReference>
<dbReference type="OrthoDB" id="8188574at2759"/>
<dbReference type="EMBL" id="CAJNRD030001123">
    <property type="protein sequence ID" value="CAG5103033.1"/>
    <property type="molecule type" value="Genomic_DNA"/>
</dbReference>
<gene>
    <name evidence="2" type="ORF">HICCMSTLAB_LOCUS11307</name>
</gene>
<sequence length="168" mass="19144">MTEAGLNSLAHEWANTDVNGLIIPEELPSILSLVFANIPPVKKGTDSRIGLGFRLGEHADFQTIVELGPQKETQPIGNSESKRRRQIVVDQVTEKNPRSRKKSTINSDKINHKQAEFKKIVNDREKERPDGNWLFKWSREFEKTRSYKTPLTQNPTILNLRVNVDSPS</sequence>